<evidence type="ECO:0000256" key="1">
    <source>
        <dbReference type="SAM" id="MobiDB-lite"/>
    </source>
</evidence>
<protein>
    <submittedName>
        <fullName evidence="2">Uncharacterized protein</fullName>
    </submittedName>
</protein>
<evidence type="ECO:0000313" key="3">
    <source>
        <dbReference type="Proteomes" id="UP000241462"/>
    </source>
</evidence>
<dbReference type="AlphaFoldDB" id="A0A2T3A1U0"/>
<feature type="region of interest" description="Disordered" evidence="1">
    <location>
        <begin position="248"/>
        <end position="289"/>
    </location>
</feature>
<proteinExistence type="predicted"/>
<feature type="compositionally biased region" description="Basic and acidic residues" evidence="1">
    <location>
        <begin position="51"/>
        <end position="62"/>
    </location>
</feature>
<dbReference type="InParanoid" id="A0A2T3A1U0"/>
<evidence type="ECO:0000313" key="2">
    <source>
        <dbReference type="EMBL" id="PSR81289.1"/>
    </source>
</evidence>
<feature type="region of interest" description="Disordered" evidence="1">
    <location>
        <begin position="1"/>
        <end position="85"/>
    </location>
</feature>
<accession>A0A2T3A1U0</accession>
<keyword evidence="3" id="KW-1185">Reference proteome</keyword>
<dbReference type="EMBL" id="KZ678506">
    <property type="protein sequence ID" value="PSR81289.1"/>
    <property type="molecule type" value="Genomic_DNA"/>
</dbReference>
<sequence length="289" mass="31954">MACYTLSMPQPDQERRHACGPASDRDHRLPSREPVHLSFSLSAPPSVSLDGPRRICPDKTDTATDTECSASKGLGPNGQDPDPVHGPAECVIVTAPIGHFIYICGPPHLSSPSPPPSPSRLSLTGVRCLFIASLSTFVSVCASLANRGPRRRQSGLDVWPAPFVNEAVFLEECLYRVLGSFGLFCFYYDGTKFAHTYTHALTYTHKHMLSPSILCSFFFCHARLWFGRFETSRSRRAHRCRCGYAPTPSHPTRTQTHTRARALSGGKQNRQGRRRLWMTSDPSPPTPCA</sequence>
<dbReference type="Proteomes" id="UP000241462">
    <property type="component" value="Unassembled WGS sequence"/>
</dbReference>
<feature type="compositionally biased region" description="Basic and acidic residues" evidence="1">
    <location>
        <begin position="12"/>
        <end position="35"/>
    </location>
</feature>
<organism evidence="2 3">
    <name type="scientific">Coniella lustricola</name>
    <dbReference type="NCBI Taxonomy" id="2025994"/>
    <lineage>
        <taxon>Eukaryota</taxon>
        <taxon>Fungi</taxon>
        <taxon>Dikarya</taxon>
        <taxon>Ascomycota</taxon>
        <taxon>Pezizomycotina</taxon>
        <taxon>Sordariomycetes</taxon>
        <taxon>Sordariomycetidae</taxon>
        <taxon>Diaporthales</taxon>
        <taxon>Schizoparmaceae</taxon>
        <taxon>Coniella</taxon>
    </lineage>
</organism>
<name>A0A2T3A1U0_9PEZI</name>
<reference evidence="2 3" key="1">
    <citation type="journal article" date="2018" name="Mycol. Prog.">
        <title>Coniella lustricola, a new species from submerged detritus.</title>
        <authorList>
            <person name="Raudabaugh D.B."/>
            <person name="Iturriaga T."/>
            <person name="Carver A."/>
            <person name="Mondo S."/>
            <person name="Pangilinan J."/>
            <person name="Lipzen A."/>
            <person name="He G."/>
            <person name="Amirebrahimi M."/>
            <person name="Grigoriev I.V."/>
            <person name="Miller A.N."/>
        </authorList>
    </citation>
    <scope>NUCLEOTIDE SEQUENCE [LARGE SCALE GENOMIC DNA]</scope>
    <source>
        <strain evidence="2 3">B22-T-1</strain>
    </source>
</reference>
<gene>
    <name evidence="2" type="ORF">BD289DRAFT_42932</name>
</gene>